<dbReference type="PROSITE" id="PS00132">
    <property type="entry name" value="CARBOXYPEPT_ZN_1"/>
    <property type="match status" value="1"/>
</dbReference>
<evidence type="ECO:0000256" key="13">
    <source>
        <dbReference type="SAM" id="SignalP"/>
    </source>
</evidence>
<comment type="similarity">
    <text evidence="2 12">Belongs to the peptidase M14 family.</text>
</comment>
<accession>A0A7R9PUH5</accession>
<dbReference type="Gene3D" id="3.30.70.340">
    <property type="entry name" value="Metallocarboxypeptidase-like"/>
    <property type="match status" value="1"/>
</dbReference>
<dbReference type="Pfam" id="PF00246">
    <property type="entry name" value="Peptidase_M14"/>
    <property type="match status" value="1"/>
</dbReference>
<evidence type="ECO:0000256" key="8">
    <source>
        <dbReference type="ARBA" id="ARBA00022833"/>
    </source>
</evidence>
<feature type="chain" id="PRO_5035592753" description="Zinc carboxypeptidase A 1" evidence="13">
    <location>
        <begin position="20"/>
        <end position="439"/>
    </location>
</feature>
<comment type="cofactor">
    <cofactor evidence="1">
        <name>Zn(2+)</name>
        <dbReference type="ChEBI" id="CHEBI:29105"/>
    </cofactor>
</comment>
<keyword evidence="8" id="KW-0862">Zinc</keyword>
<evidence type="ECO:0000256" key="3">
    <source>
        <dbReference type="ARBA" id="ARBA00022645"/>
    </source>
</evidence>
<protein>
    <recommendedName>
        <fullName evidence="11">Zinc carboxypeptidase A 1</fullName>
    </recommendedName>
</protein>
<dbReference type="Pfam" id="PF02244">
    <property type="entry name" value="Propep_M14"/>
    <property type="match status" value="1"/>
</dbReference>
<evidence type="ECO:0000256" key="12">
    <source>
        <dbReference type="PROSITE-ProRule" id="PRU01379"/>
    </source>
</evidence>
<dbReference type="PROSITE" id="PS52035">
    <property type="entry name" value="PEPTIDASE_M14"/>
    <property type="match status" value="1"/>
</dbReference>
<dbReference type="EMBL" id="OC855075">
    <property type="protein sequence ID" value="CAD7621161.1"/>
    <property type="molecule type" value="Genomic_DNA"/>
</dbReference>
<feature type="active site" description="Proton donor/acceptor" evidence="12">
    <location>
        <position position="394"/>
    </location>
</feature>
<feature type="domain" description="Peptidase M14" evidence="14">
    <location>
        <begin position="140"/>
        <end position="428"/>
    </location>
</feature>
<dbReference type="InterPro" id="IPR003146">
    <property type="entry name" value="M14A_act_pep"/>
</dbReference>
<evidence type="ECO:0000313" key="16">
    <source>
        <dbReference type="Proteomes" id="UP000759131"/>
    </source>
</evidence>
<evidence type="ECO:0000256" key="7">
    <source>
        <dbReference type="ARBA" id="ARBA00022801"/>
    </source>
</evidence>
<evidence type="ECO:0000256" key="1">
    <source>
        <dbReference type="ARBA" id="ARBA00001947"/>
    </source>
</evidence>
<name>A0A7R9PUH5_9ACAR</name>
<organism evidence="15">
    <name type="scientific">Medioppia subpectinata</name>
    <dbReference type="NCBI Taxonomy" id="1979941"/>
    <lineage>
        <taxon>Eukaryota</taxon>
        <taxon>Metazoa</taxon>
        <taxon>Ecdysozoa</taxon>
        <taxon>Arthropoda</taxon>
        <taxon>Chelicerata</taxon>
        <taxon>Arachnida</taxon>
        <taxon>Acari</taxon>
        <taxon>Acariformes</taxon>
        <taxon>Sarcoptiformes</taxon>
        <taxon>Oribatida</taxon>
        <taxon>Brachypylina</taxon>
        <taxon>Oppioidea</taxon>
        <taxon>Oppiidae</taxon>
        <taxon>Medioppia</taxon>
    </lineage>
</organism>
<keyword evidence="3" id="KW-0121">Carboxypeptidase</keyword>
<dbReference type="CDD" id="cd03860">
    <property type="entry name" value="M14_CP_A-B_like"/>
    <property type="match status" value="1"/>
</dbReference>
<dbReference type="Proteomes" id="UP000759131">
    <property type="component" value="Unassembled WGS sequence"/>
</dbReference>
<dbReference type="InterPro" id="IPR000834">
    <property type="entry name" value="Peptidase_M14"/>
</dbReference>
<dbReference type="PANTHER" id="PTHR11705:SF91">
    <property type="entry name" value="FI01817P-RELATED"/>
    <property type="match status" value="1"/>
</dbReference>
<dbReference type="OrthoDB" id="3626597at2759"/>
<evidence type="ECO:0000256" key="4">
    <source>
        <dbReference type="ARBA" id="ARBA00022670"/>
    </source>
</evidence>
<dbReference type="GO" id="GO:0008270">
    <property type="term" value="F:zinc ion binding"/>
    <property type="evidence" value="ECO:0007669"/>
    <property type="project" value="InterPro"/>
</dbReference>
<gene>
    <name evidence="15" type="ORF">OSB1V03_LOCUS1636</name>
</gene>
<keyword evidence="7" id="KW-0378">Hydrolase</keyword>
<dbReference type="EMBL" id="CAJPIZ010000500">
    <property type="protein sequence ID" value="CAG2101591.1"/>
    <property type="molecule type" value="Genomic_DNA"/>
</dbReference>
<dbReference type="InterPro" id="IPR057246">
    <property type="entry name" value="CARBOXYPEPT_ZN_1"/>
</dbReference>
<dbReference type="FunFam" id="3.40.630.10:FF:000001">
    <property type="entry name" value="Carboxypeptidase B"/>
    <property type="match status" value="1"/>
</dbReference>
<evidence type="ECO:0000256" key="5">
    <source>
        <dbReference type="ARBA" id="ARBA00022723"/>
    </source>
</evidence>
<dbReference type="SUPFAM" id="SSF54897">
    <property type="entry name" value="Protease propeptides/inhibitors"/>
    <property type="match status" value="1"/>
</dbReference>
<dbReference type="PRINTS" id="PR00765">
    <property type="entry name" value="CRBOXYPTASEA"/>
</dbReference>
<evidence type="ECO:0000256" key="2">
    <source>
        <dbReference type="ARBA" id="ARBA00005988"/>
    </source>
</evidence>
<keyword evidence="16" id="KW-1185">Reference proteome</keyword>
<evidence type="ECO:0000256" key="6">
    <source>
        <dbReference type="ARBA" id="ARBA00022729"/>
    </source>
</evidence>
<dbReference type="Gene3D" id="3.40.630.10">
    <property type="entry name" value="Zn peptidases"/>
    <property type="match status" value="1"/>
</dbReference>
<keyword evidence="5" id="KW-0479">Metal-binding</keyword>
<dbReference type="AlphaFoldDB" id="A0A7R9PUH5"/>
<dbReference type="PANTHER" id="PTHR11705">
    <property type="entry name" value="PROTEASE FAMILY M14 CARBOXYPEPTIDASE A,B"/>
    <property type="match status" value="1"/>
</dbReference>
<dbReference type="SMART" id="SM00631">
    <property type="entry name" value="Zn_pept"/>
    <property type="match status" value="1"/>
</dbReference>
<dbReference type="InterPro" id="IPR036990">
    <property type="entry name" value="M14A-like_propep"/>
</dbReference>
<keyword evidence="10" id="KW-1015">Disulfide bond</keyword>
<keyword evidence="9" id="KW-0482">Metalloprotease</keyword>
<dbReference type="SUPFAM" id="SSF53187">
    <property type="entry name" value="Zn-dependent exopeptidases"/>
    <property type="match status" value="1"/>
</dbReference>
<feature type="signal peptide" evidence="13">
    <location>
        <begin position="1"/>
        <end position="19"/>
    </location>
</feature>
<sequence>MNFIAIISAILLAIDLCSSDSVEENVEKQYKGYKVLRLLPNTVDQLHYLSDLSTDIQLLIPNKKLDFWTQPKDLNSSVDVMVSPDFYKNIREKLSQQNIKNKVIIKDVGELVEQEKKTIDDQLLYRTKSWVQNSSAFFEAYHSIAEIYQYLDDLHSINTNISAVEVIGTTTEGRPLKLFKIGTKSNSTQKPIIWIDAGIHAREWIAPSTALFIANKLITSTDIEVKNLLNVYDFYIMPSANPDGYEYSRTSDRMWRKTRSNNPSFWGNYGFHWGSAGSSSYPCSETYHGKAPFSEPETKAISDYILSKKDNIKMYIAMHSYSQFILTPWGWTSELPKQYNDLLSMGQKAAQTLQQKYGTHYKVGSSTRILYAAAGGADDWAHGVAGIKYSYTFELRDTGVYGFVLPVRFIVPTGEETFDGIKTMCTEIRDEYKLKAVNT</sequence>
<reference evidence="15" key="1">
    <citation type="submission" date="2020-11" db="EMBL/GenBank/DDBJ databases">
        <authorList>
            <person name="Tran Van P."/>
        </authorList>
    </citation>
    <scope>NUCLEOTIDE SEQUENCE</scope>
</reference>
<dbReference type="GO" id="GO:0004181">
    <property type="term" value="F:metallocarboxypeptidase activity"/>
    <property type="evidence" value="ECO:0007669"/>
    <property type="project" value="InterPro"/>
</dbReference>
<evidence type="ECO:0000256" key="11">
    <source>
        <dbReference type="ARBA" id="ARBA00069039"/>
    </source>
</evidence>
<evidence type="ECO:0000259" key="14">
    <source>
        <dbReference type="PROSITE" id="PS52035"/>
    </source>
</evidence>
<proteinExistence type="inferred from homology"/>
<keyword evidence="6 13" id="KW-0732">Signal</keyword>
<dbReference type="GO" id="GO:0006508">
    <property type="term" value="P:proteolysis"/>
    <property type="evidence" value="ECO:0007669"/>
    <property type="project" value="UniProtKB-KW"/>
</dbReference>
<evidence type="ECO:0000313" key="15">
    <source>
        <dbReference type="EMBL" id="CAD7621161.1"/>
    </source>
</evidence>
<dbReference type="FunFam" id="3.30.70.340:FF:000002">
    <property type="entry name" value="Carboxypeptidase A"/>
    <property type="match status" value="1"/>
</dbReference>
<evidence type="ECO:0000256" key="9">
    <source>
        <dbReference type="ARBA" id="ARBA00023049"/>
    </source>
</evidence>
<keyword evidence="4" id="KW-0645">Protease</keyword>
<evidence type="ECO:0000256" key="10">
    <source>
        <dbReference type="ARBA" id="ARBA00023157"/>
    </source>
</evidence>
<dbReference type="GO" id="GO:0005615">
    <property type="term" value="C:extracellular space"/>
    <property type="evidence" value="ECO:0007669"/>
    <property type="project" value="TreeGrafter"/>
</dbReference>